<gene>
    <name evidence="8" type="ORF">OJAV_G00107290</name>
</gene>
<dbReference type="InterPro" id="IPR032675">
    <property type="entry name" value="LRR_dom_sf"/>
</dbReference>
<feature type="domain" description="LRRNT" evidence="6">
    <location>
        <begin position="128"/>
        <end position="162"/>
    </location>
</feature>
<keyword evidence="3" id="KW-0677">Repeat</keyword>
<feature type="transmembrane region" description="Helical" evidence="5">
    <location>
        <begin position="410"/>
        <end position="430"/>
    </location>
</feature>
<dbReference type="PANTHER" id="PTHR24364:SF22">
    <property type="entry name" value="TROPHOBLAST GLYCOPROTEIN A-RELATED"/>
    <property type="match status" value="1"/>
</dbReference>
<keyword evidence="2" id="KW-0732">Signal</keyword>
<evidence type="ECO:0000256" key="4">
    <source>
        <dbReference type="SAM" id="MobiDB-lite"/>
    </source>
</evidence>
<evidence type="ECO:0000256" key="2">
    <source>
        <dbReference type="ARBA" id="ARBA00022729"/>
    </source>
</evidence>
<dbReference type="SUPFAM" id="SSF52058">
    <property type="entry name" value="L domain-like"/>
    <property type="match status" value="1"/>
</dbReference>
<dbReference type="SMART" id="SM00369">
    <property type="entry name" value="LRR_TYP"/>
    <property type="match status" value="5"/>
</dbReference>
<keyword evidence="5" id="KW-1133">Transmembrane helix</keyword>
<evidence type="ECO:0000256" key="1">
    <source>
        <dbReference type="ARBA" id="ARBA00022614"/>
    </source>
</evidence>
<dbReference type="GO" id="GO:0005886">
    <property type="term" value="C:plasma membrane"/>
    <property type="evidence" value="ECO:0007669"/>
    <property type="project" value="TreeGrafter"/>
</dbReference>
<dbReference type="PANTHER" id="PTHR24364">
    <property type="entry name" value="LP06937P"/>
    <property type="match status" value="1"/>
</dbReference>
<dbReference type="InterPro" id="IPR003591">
    <property type="entry name" value="Leu-rich_rpt_typical-subtyp"/>
</dbReference>
<dbReference type="Pfam" id="PF13855">
    <property type="entry name" value="LRR_8"/>
    <property type="match status" value="2"/>
</dbReference>
<keyword evidence="9" id="KW-1185">Reference proteome</keyword>
<proteinExistence type="predicted"/>
<feature type="region of interest" description="Disordered" evidence="4">
    <location>
        <begin position="55"/>
        <end position="105"/>
    </location>
</feature>
<keyword evidence="5" id="KW-0472">Membrane</keyword>
<reference evidence="8 9" key="1">
    <citation type="submission" date="2018-11" db="EMBL/GenBank/DDBJ databases">
        <authorList>
            <person name="Lopez-Roques C."/>
            <person name="Donnadieu C."/>
            <person name="Bouchez O."/>
            <person name="Klopp C."/>
            <person name="Cabau C."/>
            <person name="Zahm M."/>
        </authorList>
    </citation>
    <scope>NUCLEOTIDE SEQUENCE [LARGE SCALE GENOMIC DNA]</scope>
    <source>
        <strain evidence="8">RS831</strain>
        <tissue evidence="8">Whole body</tissue>
    </source>
</reference>
<dbReference type="SMART" id="SM00082">
    <property type="entry name" value="LRRCT"/>
    <property type="match status" value="1"/>
</dbReference>
<evidence type="ECO:0000256" key="3">
    <source>
        <dbReference type="ARBA" id="ARBA00022737"/>
    </source>
</evidence>
<sequence length="474" mass="52095">MMVGAPDPLPWLSAADSNPFFVCKLAKVLSLSLFWSEQKQQVPKFGAFDTPTPIEAKPSLPATPRGCRAGGAFPDGTAREEDVPERLSASSSPRPRAEPLEPLPPRGIMRDLTRRLLLCALLGSVGAPCPPRCECSEVALTVKCVSKDLRSVPTGIPGYTRNLFVTGNHIRRLGPESISLENVTTLTLSGNRISVVESHAFSGLLSLRSLDLSNNQLAVIHPEAFTIPNLSLRELNLSMALYNHSAVLDLASSLSWSSLRSLRVLDLSNNGLIFLPSQIFFNLNSLHRLLLSNNSLVAIHNSTLSGLEKLQELDLTLNAFKMFPEEGLRELDTIPRATLFLGENPLTCTCGIEPFALWLNRSQSRVGDADDLVCSLPAAMRNTSLLAVCKLNLDCHQRDPEADMALQTSYVFLGLVLGFIGLVFLFVLFLNRKGIKKRINDMRDACREVWEGYHYRFELDSDPRLSQVSTGADA</sequence>
<dbReference type="InterPro" id="IPR000483">
    <property type="entry name" value="Cys-rich_flank_reg_C"/>
</dbReference>
<dbReference type="SMART" id="SM00013">
    <property type="entry name" value="LRRNT"/>
    <property type="match status" value="1"/>
</dbReference>
<evidence type="ECO:0000256" key="5">
    <source>
        <dbReference type="SAM" id="Phobius"/>
    </source>
</evidence>
<evidence type="ECO:0000313" key="8">
    <source>
        <dbReference type="EMBL" id="RVE66424.1"/>
    </source>
</evidence>
<evidence type="ECO:0000259" key="7">
    <source>
        <dbReference type="SMART" id="SM00082"/>
    </source>
</evidence>
<organism evidence="8 9">
    <name type="scientific">Oryzias javanicus</name>
    <name type="common">Javanese ricefish</name>
    <name type="synonym">Aplocheilus javanicus</name>
    <dbReference type="NCBI Taxonomy" id="123683"/>
    <lineage>
        <taxon>Eukaryota</taxon>
        <taxon>Metazoa</taxon>
        <taxon>Chordata</taxon>
        <taxon>Craniata</taxon>
        <taxon>Vertebrata</taxon>
        <taxon>Euteleostomi</taxon>
        <taxon>Actinopterygii</taxon>
        <taxon>Neopterygii</taxon>
        <taxon>Teleostei</taxon>
        <taxon>Neoteleostei</taxon>
        <taxon>Acanthomorphata</taxon>
        <taxon>Ovalentaria</taxon>
        <taxon>Atherinomorphae</taxon>
        <taxon>Beloniformes</taxon>
        <taxon>Adrianichthyidae</taxon>
        <taxon>Oryziinae</taxon>
        <taxon>Oryzias</taxon>
    </lineage>
</organism>
<evidence type="ECO:0000313" key="9">
    <source>
        <dbReference type="Proteomes" id="UP000283210"/>
    </source>
</evidence>
<dbReference type="InterPro" id="IPR001611">
    <property type="entry name" value="Leu-rich_rpt"/>
</dbReference>
<dbReference type="InterPro" id="IPR000372">
    <property type="entry name" value="LRRNT"/>
</dbReference>
<dbReference type="InterPro" id="IPR052286">
    <property type="entry name" value="Wnt_signaling_inhibitor"/>
</dbReference>
<dbReference type="OrthoDB" id="8861968at2759"/>
<dbReference type="Gene3D" id="3.80.10.10">
    <property type="entry name" value="Ribonuclease Inhibitor"/>
    <property type="match status" value="1"/>
</dbReference>
<dbReference type="GO" id="GO:0090090">
    <property type="term" value="P:negative regulation of canonical Wnt signaling pathway"/>
    <property type="evidence" value="ECO:0007669"/>
    <property type="project" value="TreeGrafter"/>
</dbReference>
<dbReference type="Proteomes" id="UP000283210">
    <property type="component" value="Chromosome 11"/>
</dbReference>
<accession>A0A437CVE5</accession>
<evidence type="ECO:0008006" key="10">
    <source>
        <dbReference type="Google" id="ProtNLM"/>
    </source>
</evidence>
<dbReference type="AlphaFoldDB" id="A0A437CVE5"/>
<evidence type="ECO:0000259" key="6">
    <source>
        <dbReference type="SMART" id="SM00013"/>
    </source>
</evidence>
<dbReference type="PRINTS" id="PR00019">
    <property type="entry name" value="LEURICHRPT"/>
</dbReference>
<reference evidence="8 9" key="2">
    <citation type="submission" date="2019-01" db="EMBL/GenBank/DDBJ databases">
        <title>A chromosome length genome reference of the Java medaka (oryzias javanicus).</title>
        <authorList>
            <person name="Herpin A."/>
            <person name="Takehana Y."/>
            <person name="Naruse K."/>
            <person name="Ansai S."/>
            <person name="Kawaguchi M."/>
        </authorList>
    </citation>
    <scope>NUCLEOTIDE SEQUENCE [LARGE SCALE GENOMIC DNA]</scope>
    <source>
        <strain evidence="8">RS831</strain>
        <tissue evidence="8">Whole body</tissue>
    </source>
</reference>
<keyword evidence="5" id="KW-0812">Transmembrane</keyword>
<protein>
    <recommendedName>
        <fullName evidence="10">LRRCT domain-containing protein</fullName>
    </recommendedName>
</protein>
<dbReference type="PROSITE" id="PS51450">
    <property type="entry name" value="LRR"/>
    <property type="match status" value="2"/>
</dbReference>
<name>A0A437CVE5_ORYJA</name>
<keyword evidence="1" id="KW-0433">Leucine-rich repeat</keyword>
<feature type="domain" description="LRRCT" evidence="7">
    <location>
        <begin position="344"/>
        <end position="396"/>
    </location>
</feature>
<dbReference type="EMBL" id="CM012447">
    <property type="protein sequence ID" value="RVE66424.1"/>
    <property type="molecule type" value="Genomic_DNA"/>
</dbReference>